<accession>A0A0A0D576</accession>
<evidence type="ECO:0000313" key="2">
    <source>
        <dbReference type="Proteomes" id="UP000029995"/>
    </source>
</evidence>
<protein>
    <submittedName>
        <fullName evidence="1">Uncharacterized protein</fullName>
    </submittedName>
</protein>
<reference evidence="1 2" key="1">
    <citation type="submission" date="2014-01" db="EMBL/GenBank/DDBJ databases">
        <title>Genome sequence determination for a cystic fibrosis isolate, Inquilinus limosus.</title>
        <authorList>
            <person name="Pino M."/>
            <person name="Di Conza J."/>
            <person name="Gutkind G."/>
        </authorList>
    </citation>
    <scope>NUCLEOTIDE SEQUENCE [LARGE SCALE GENOMIC DNA]</scope>
    <source>
        <strain evidence="1 2">MP06</strain>
    </source>
</reference>
<sequence length="104" mass="10962">MRTTVVLAAAAMLVVTACGPRYSGGPGDRPETAIVIAASGEIDGVKAEYDYIRERLPGWQPAGQSLVNTGERLYDRLELVNAAGARKVVYSDISGWVGKGLGLP</sequence>
<dbReference type="EMBL" id="JANX01000241">
    <property type="protein sequence ID" value="KGM32968.1"/>
    <property type="molecule type" value="Genomic_DNA"/>
</dbReference>
<comment type="caution">
    <text evidence="1">The sequence shown here is derived from an EMBL/GenBank/DDBJ whole genome shotgun (WGS) entry which is preliminary data.</text>
</comment>
<name>A0A0A0D576_9PROT</name>
<proteinExistence type="predicted"/>
<evidence type="ECO:0000313" key="1">
    <source>
        <dbReference type="EMBL" id="KGM32968.1"/>
    </source>
</evidence>
<gene>
    <name evidence="1" type="ORF">P409_18380</name>
</gene>
<dbReference type="AlphaFoldDB" id="A0A0A0D576"/>
<organism evidence="1 2">
    <name type="scientific">Inquilinus limosus MP06</name>
    <dbReference type="NCBI Taxonomy" id="1398085"/>
    <lineage>
        <taxon>Bacteria</taxon>
        <taxon>Pseudomonadati</taxon>
        <taxon>Pseudomonadota</taxon>
        <taxon>Alphaproteobacteria</taxon>
        <taxon>Rhodospirillales</taxon>
        <taxon>Rhodospirillaceae</taxon>
        <taxon>Inquilinus</taxon>
    </lineage>
</organism>
<dbReference type="Proteomes" id="UP000029995">
    <property type="component" value="Unassembled WGS sequence"/>
</dbReference>
<dbReference type="PROSITE" id="PS51257">
    <property type="entry name" value="PROKAR_LIPOPROTEIN"/>
    <property type="match status" value="1"/>
</dbReference>